<dbReference type="NCBIfam" id="TIGR02141">
    <property type="entry name" value="modB_ABC"/>
    <property type="match status" value="1"/>
</dbReference>
<evidence type="ECO:0000259" key="10">
    <source>
        <dbReference type="PROSITE" id="PS50928"/>
    </source>
</evidence>
<feature type="transmembrane region" description="Helical" evidence="8">
    <location>
        <begin position="46"/>
        <end position="68"/>
    </location>
</feature>
<dbReference type="eggNOG" id="COG4149">
    <property type="taxonomic scope" value="Bacteria"/>
</dbReference>
<comment type="similarity">
    <text evidence="8">Belongs to the binding-protein-dependent transport system permease family.</text>
</comment>
<keyword evidence="5" id="KW-0067">ATP-binding</keyword>
<protein>
    <submittedName>
        <fullName evidence="11">Molybdate ABC transporter, inner membrane subunit</fullName>
    </submittedName>
</protein>
<keyword evidence="2" id="KW-0500">Molybdenum</keyword>
<evidence type="ECO:0000256" key="7">
    <source>
        <dbReference type="ARBA" id="ARBA00023136"/>
    </source>
</evidence>
<dbReference type="GO" id="GO:0005886">
    <property type="term" value="C:plasma membrane"/>
    <property type="evidence" value="ECO:0007669"/>
    <property type="project" value="UniProtKB-SubCell"/>
</dbReference>
<gene>
    <name evidence="11" type="ordered locus">Tery_4148</name>
</gene>
<proteinExistence type="inferred from homology"/>
<dbReference type="Gene3D" id="3.40.50.300">
    <property type="entry name" value="P-loop containing nucleotide triphosphate hydrolases"/>
    <property type="match status" value="1"/>
</dbReference>
<organism evidence="11">
    <name type="scientific">Trichodesmium erythraeum (strain IMS101)</name>
    <dbReference type="NCBI Taxonomy" id="203124"/>
    <lineage>
        <taxon>Bacteria</taxon>
        <taxon>Bacillati</taxon>
        <taxon>Cyanobacteriota</taxon>
        <taxon>Cyanophyceae</taxon>
        <taxon>Oscillatoriophycideae</taxon>
        <taxon>Oscillatoriales</taxon>
        <taxon>Microcoleaceae</taxon>
        <taxon>Trichodesmium</taxon>
    </lineage>
</organism>
<feature type="transmembrane region" description="Helical" evidence="8">
    <location>
        <begin position="12"/>
        <end position="34"/>
    </location>
</feature>
<evidence type="ECO:0000256" key="2">
    <source>
        <dbReference type="ARBA" id="ARBA00022505"/>
    </source>
</evidence>
<evidence type="ECO:0000313" key="11">
    <source>
        <dbReference type="EMBL" id="ABG53156.1"/>
    </source>
</evidence>
<reference evidence="11" key="1">
    <citation type="submission" date="2006-06" db="EMBL/GenBank/DDBJ databases">
        <title>Complete sequence of Trichodesmium erythraeum IMS101.</title>
        <authorList>
            <consortium name="US DOE Joint Genome Institute"/>
            <person name="Copeland A."/>
            <person name="Lucas S."/>
            <person name="Lapidus A."/>
            <person name="Barry K."/>
            <person name="Detter J.C."/>
            <person name="Glavina del Rio T."/>
            <person name="Hammon N."/>
            <person name="Israni S."/>
            <person name="Dalin E."/>
            <person name="Tice H."/>
            <person name="Pitluck S."/>
            <person name="Kiss H."/>
            <person name="Munk A.C."/>
            <person name="Brettin T."/>
            <person name="Bruce D."/>
            <person name="Han C."/>
            <person name="Tapia R."/>
            <person name="Gilna P."/>
            <person name="Schmutz J."/>
            <person name="Larimer F."/>
            <person name="Land M."/>
            <person name="Hauser L."/>
            <person name="Kyrpides N."/>
            <person name="Kim E."/>
            <person name="Richardson P."/>
        </authorList>
    </citation>
    <scope>NUCLEOTIDE SEQUENCE [LARGE SCALE GENOMIC DNA]</scope>
    <source>
        <strain evidence="11">IMS101</strain>
    </source>
</reference>
<evidence type="ECO:0000256" key="1">
    <source>
        <dbReference type="ARBA" id="ARBA00004141"/>
    </source>
</evidence>
<dbReference type="InterPro" id="IPR003593">
    <property type="entry name" value="AAA+_ATPase"/>
</dbReference>
<dbReference type="Pfam" id="PF00005">
    <property type="entry name" value="ABC_tran"/>
    <property type="match status" value="1"/>
</dbReference>
<comment type="subcellular location">
    <subcellularLocation>
        <location evidence="8">Cell membrane</location>
        <topology evidence="8">Multi-pass membrane protein</topology>
    </subcellularLocation>
    <subcellularLocation>
        <location evidence="1">Membrane</location>
        <topology evidence="1">Multi-pass membrane protein</topology>
    </subcellularLocation>
</comment>
<feature type="domain" description="ABC transporter" evidence="9">
    <location>
        <begin position="251"/>
        <end position="487"/>
    </location>
</feature>
<dbReference type="PANTHER" id="PTHR43514">
    <property type="entry name" value="ABC TRANSPORTER I FAMILY MEMBER 10"/>
    <property type="match status" value="1"/>
</dbReference>
<dbReference type="AlphaFoldDB" id="Q10X68"/>
<dbReference type="GO" id="GO:0016887">
    <property type="term" value="F:ATP hydrolysis activity"/>
    <property type="evidence" value="ECO:0007669"/>
    <property type="project" value="InterPro"/>
</dbReference>
<evidence type="ECO:0000256" key="3">
    <source>
        <dbReference type="ARBA" id="ARBA00022692"/>
    </source>
</evidence>
<evidence type="ECO:0000256" key="5">
    <source>
        <dbReference type="ARBA" id="ARBA00022840"/>
    </source>
</evidence>
<dbReference type="InterPro" id="IPR017871">
    <property type="entry name" value="ABC_transporter-like_CS"/>
</dbReference>
<dbReference type="PROSITE" id="PS50893">
    <property type="entry name" value="ABC_TRANSPORTER_2"/>
    <property type="match status" value="1"/>
</dbReference>
<evidence type="ECO:0000256" key="8">
    <source>
        <dbReference type="RuleBase" id="RU363032"/>
    </source>
</evidence>
<keyword evidence="3 8" id="KW-0812">Transmembrane</keyword>
<dbReference type="CDD" id="cd06261">
    <property type="entry name" value="TM_PBP2"/>
    <property type="match status" value="1"/>
</dbReference>
<dbReference type="InterPro" id="IPR003439">
    <property type="entry name" value="ABC_transporter-like_ATP-bd"/>
</dbReference>
<feature type="transmembrane region" description="Helical" evidence="8">
    <location>
        <begin position="193"/>
        <end position="214"/>
    </location>
</feature>
<dbReference type="Gene3D" id="1.10.3720.10">
    <property type="entry name" value="MetI-like"/>
    <property type="match status" value="1"/>
</dbReference>
<dbReference type="STRING" id="203124.Tery_4148"/>
<dbReference type="Pfam" id="PF00528">
    <property type="entry name" value="BPD_transp_1"/>
    <property type="match status" value="1"/>
</dbReference>
<dbReference type="InterPro" id="IPR000515">
    <property type="entry name" value="MetI-like"/>
</dbReference>
<dbReference type="GO" id="GO:0005524">
    <property type="term" value="F:ATP binding"/>
    <property type="evidence" value="ECO:0007669"/>
    <property type="project" value="UniProtKB-KW"/>
</dbReference>
<dbReference type="SUPFAM" id="SSF161098">
    <property type="entry name" value="MetI-like"/>
    <property type="match status" value="1"/>
</dbReference>
<dbReference type="SUPFAM" id="SSF52540">
    <property type="entry name" value="P-loop containing nucleoside triphosphate hydrolases"/>
    <property type="match status" value="1"/>
</dbReference>
<dbReference type="SMART" id="SM00382">
    <property type="entry name" value="AAA"/>
    <property type="match status" value="1"/>
</dbReference>
<dbReference type="GO" id="GO:0015098">
    <property type="term" value="F:molybdate ion transmembrane transporter activity"/>
    <property type="evidence" value="ECO:0007669"/>
    <property type="project" value="InterPro"/>
</dbReference>
<dbReference type="EMBL" id="CP000393">
    <property type="protein sequence ID" value="ABG53156.1"/>
    <property type="molecule type" value="Genomic_DNA"/>
</dbReference>
<name>Q10X68_TRIEI</name>
<keyword evidence="8" id="KW-0813">Transport</keyword>
<keyword evidence="6 8" id="KW-1133">Transmembrane helix</keyword>
<dbReference type="eggNOG" id="COG1118">
    <property type="taxonomic scope" value="Bacteria"/>
</dbReference>
<sequence length="628" mass="69787">MNLDLSPAWISLKTATVTTIITFFLGIATARWMLGYRGKNKGLIDAILTSPLVLPPTVTGFLLLLLLGRNGPVGHLLSSMGITLIFTWPATVIAATVVSFPLMYKTSLAAFNQIDTSLLACARTLGASEWRVFWRILLPLAKPGIIAGALLAFARSLGEFGATLMLAGSIPGKTETIPIAIFFASEGGNMKEALIWVLVILAISLGVITGVNFWSESQIKKRIVQKTEKQIIDVRSITQVQPQPFLLNSRSQSQSLFVDIQKQLHGFMLDVAFSANNKPVGLLGGSGAGKSMILRCIAGLENPTQGRIVLNGRVLFDAKLKIDLPSRDRHVGYLFQNYALFPHLTVAENIAFGLPKGLSSSDIQQKVQTHLLAVQLPGYEKRYPGELSGGQQQRVALARALASQPEALLLDEAFSALDTHLRHQIETLVLSTLENYQGVTLLVTHNLEEAYRICQHLLVVDDGLILTHGLKQDIFEYSTSVRVAQLTGCKNFSQVLIIDDHKIEAVEWGCSLEVAEPIPEYFSHVGIRAHQITFMEEANQPNTFPCWLAATSETQHRMTLYLKLYQPALNSFDYHLQAEVFKEKWYQIKNNPFPWQVCLHPFRLLLLEDTYRNHMLTGTLKSSQKLFW</sequence>
<evidence type="ECO:0000256" key="4">
    <source>
        <dbReference type="ARBA" id="ARBA00022741"/>
    </source>
</evidence>
<evidence type="ECO:0000256" key="6">
    <source>
        <dbReference type="ARBA" id="ARBA00022989"/>
    </source>
</evidence>
<dbReference type="PROSITE" id="PS50928">
    <property type="entry name" value="ABC_TM1"/>
    <property type="match status" value="1"/>
</dbReference>
<dbReference type="InterPro" id="IPR027417">
    <property type="entry name" value="P-loop_NTPase"/>
</dbReference>
<accession>Q10X68</accession>
<evidence type="ECO:0000259" key="9">
    <source>
        <dbReference type="PROSITE" id="PS50893"/>
    </source>
</evidence>
<dbReference type="PANTHER" id="PTHR43514:SF1">
    <property type="entry name" value="SULFATE_THIOSULFATE IMPORT ATP-BINDING PROTEIN CYSA"/>
    <property type="match status" value="1"/>
</dbReference>
<dbReference type="InterPro" id="IPR035906">
    <property type="entry name" value="MetI-like_sf"/>
</dbReference>
<feature type="transmembrane region" description="Helical" evidence="8">
    <location>
        <begin position="80"/>
        <end position="104"/>
    </location>
</feature>
<dbReference type="HOGENOM" id="CLU_016047_17_2_3"/>
<keyword evidence="7 8" id="KW-0472">Membrane</keyword>
<dbReference type="PROSITE" id="PS00211">
    <property type="entry name" value="ABC_TRANSPORTER_1"/>
    <property type="match status" value="1"/>
</dbReference>
<feature type="domain" description="ABC transmembrane type-1" evidence="10">
    <location>
        <begin position="8"/>
        <end position="209"/>
    </location>
</feature>
<dbReference type="OrthoDB" id="508245at2"/>
<dbReference type="KEGG" id="ter:Tery_4148"/>
<dbReference type="InterPro" id="IPR050334">
    <property type="entry name" value="Molybdenum_import_ModC"/>
</dbReference>
<dbReference type="InterPro" id="IPR011867">
    <property type="entry name" value="ModB_ABC"/>
</dbReference>
<dbReference type="RefSeq" id="WP_011613486.1">
    <property type="nucleotide sequence ID" value="NC_008312.1"/>
</dbReference>
<feature type="transmembrane region" description="Helical" evidence="8">
    <location>
        <begin position="132"/>
        <end position="154"/>
    </location>
</feature>
<keyword evidence="4" id="KW-0547">Nucleotide-binding</keyword>